<keyword evidence="5" id="KW-0238">DNA-binding</keyword>
<evidence type="ECO:0000256" key="8">
    <source>
        <dbReference type="ARBA" id="ARBA00047146"/>
    </source>
</evidence>
<dbReference type="InterPro" id="IPR018552">
    <property type="entry name" value="CENP-X"/>
</dbReference>
<dbReference type="GO" id="GO:0000712">
    <property type="term" value="P:resolution of meiotic recombination intermediates"/>
    <property type="evidence" value="ECO:0007669"/>
    <property type="project" value="TreeGrafter"/>
</dbReference>
<gene>
    <name evidence="10" type="primary">LOC111118366</name>
</gene>
<comment type="similarity">
    <text evidence="2">Belongs to the CENP-X/MHF2 family.</text>
</comment>
<dbReference type="GO" id="GO:0003677">
    <property type="term" value="F:DNA binding"/>
    <property type="evidence" value="ECO:0007669"/>
    <property type="project" value="UniProtKB-KW"/>
</dbReference>
<name>A0A8B8CCS2_CRAVI</name>
<dbReference type="GO" id="GO:0006281">
    <property type="term" value="P:DNA repair"/>
    <property type="evidence" value="ECO:0007669"/>
    <property type="project" value="UniProtKB-KW"/>
</dbReference>
<dbReference type="GeneID" id="111118366"/>
<evidence type="ECO:0000313" key="10">
    <source>
        <dbReference type="RefSeq" id="XP_022313480.1"/>
    </source>
</evidence>
<keyword evidence="7" id="KW-0539">Nucleus</keyword>
<dbReference type="PANTHER" id="PTHR28680">
    <property type="entry name" value="CENTROMERE PROTEIN X"/>
    <property type="match status" value="1"/>
</dbReference>
<organism evidence="9 10">
    <name type="scientific">Crassostrea virginica</name>
    <name type="common">Eastern oyster</name>
    <dbReference type="NCBI Taxonomy" id="6565"/>
    <lineage>
        <taxon>Eukaryota</taxon>
        <taxon>Metazoa</taxon>
        <taxon>Spiralia</taxon>
        <taxon>Lophotrochozoa</taxon>
        <taxon>Mollusca</taxon>
        <taxon>Bivalvia</taxon>
        <taxon>Autobranchia</taxon>
        <taxon>Pteriomorphia</taxon>
        <taxon>Ostreida</taxon>
        <taxon>Ostreoidea</taxon>
        <taxon>Ostreidae</taxon>
        <taxon>Crassostrea</taxon>
    </lineage>
</organism>
<comment type="subunit">
    <text evidence="8">Heterodimer with CENPX, sometimes called MHF; this interaction stabilizes both partners. MHF heterodimers can assemble to form tetrameric structures. MHF also coassemble with CENPT-CENPW heterodimers at centromeres to form the tetrameric CENP-T-W-S-X complex. Forms a discrete complex with FANCM and CENPX, called FANCM-MHF; this interaction, probably mediated by direct binding between CENPS and FANCM, leads to synergistic activation of double-stranded DNA binding and strongly stimulates FANCM-mediated DNA remodeling. Recruited by FANCM to the Fanconi anemia (FA) core complex, which consists of CENPS, CENPX, FANCA, FANCB, FANCC, FANCE, FANCF, FANCG, FANCL, FANCM, FAAP24 and FAAP100. The FA core complex associates with Bloom syndrome (BLM) complex, which consists of at least BLM, DNA topoisomerase 3-alpha (TOP3A), RMI1/BLAP75, RPA1/RPA70 and RPA2/RPA32. The super complex between FA and BLM is called BRAFT.</text>
</comment>
<dbReference type="Proteomes" id="UP000694844">
    <property type="component" value="Chromosome 2"/>
</dbReference>
<evidence type="ECO:0000256" key="1">
    <source>
        <dbReference type="ARBA" id="ARBA00004123"/>
    </source>
</evidence>
<dbReference type="Gene3D" id="6.10.130.30">
    <property type="match status" value="1"/>
</dbReference>
<sequence length="77" mass="8932">MSGASFKEKTVQNILMQFFKDEKIKINAEASSLMTELLNIFVSEAVLRTIKEAKKDHQNQIPIDYFEKILPQLLLDF</sequence>
<evidence type="ECO:0000256" key="2">
    <source>
        <dbReference type="ARBA" id="ARBA00009359"/>
    </source>
</evidence>
<evidence type="ECO:0000256" key="7">
    <source>
        <dbReference type="ARBA" id="ARBA00023242"/>
    </source>
</evidence>
<dbReference type="GO" id="GO:0051382">
    <property type="term" value="P:kinetochore assembly"/>
    <property type="evidence" value="ECO:0007669"/>
    <property type="project" value="InterPro"/>
</dbReference>
<evidence type="ECO:0000313" key="9">
    <source>
        <dbReference type="Proteomes" id="UP000694844"/>
    </source>
</evidence>
<evidence type="ECO:0000256" key="5">
    <source>
        <dbReference type="ARBA" id="ARBA00023125"/>
    </source>
</evidence>
<dbReference type="AlphaFoldDB" id="A0A8B8CCS2"/>
<dbReference type="GO" id="GO:0071821">
    <property type="term" value="C:FANCM-MHF complex"/>
    <property type="evidence" value="ECO:0007669"/>
    <property type="project" value="TreeGrafter"/>
</dbReference>
<accession>A0A8B8CCS2</accession>
<reference evidence="10" key="1">
    <citation type="submission" date="2025-08" db="UniProtKB">
        <authorList>
            <consortium name="RefSeq"/>
        </authorList>
    </citation>
    <scope>IDENTIFICATION</scope>
    <source>
        <tissue evidence="10">Whole sample</tissue>
    </source>
</reference>
<proteinExistence type="inferred from homology"/>
<evidence type="ECO:0000256" key="6">
    <source>
        <dbReference type="ARBA" id="ARBA00023204"/>
    </source>
</evidence>
<dbReference type="RefSeq" id="XP_022313480.1">
    <property type="nucleotide sequence ID" value="XM_022457772.1"/>
</dbReference>
<dbReference type="CDD" id="cd22921">
    <property type="entry name" value="HFD_CENP-X"/>
    <property type="match status" value="1"/>
</dbReference>
<keyword evidence="9" id="KW-1185">Reference proteome</keyword>
<dbReference type="KEGG" id="cvn:111118366"/>
<dbReference type="Gene3D" id="1.20.5.4980">
    <property type="match status" value="1"/>
</dbReference>
<keyword evidence="6" id="KW-0234">DNA repair</keyword>
<dbReference type="PANTHER" id="PTHR28680:SF1">
    <property type="entry name" value="CENTROMERE PROTEIN X"/>
    <property type="match status" value="1"/>
</dbReference>
<dbReference type="OrthoDB" id="2500381at2759"/>
<protein>
    <recommendedName>
        <fullName evidence="3">Centromere protein X</fullName>
    </recommendedName>
</protein>
<comment type="subcellular location">
    <subcellularLocation>
        <location evidence="1">Nucleus</location>
    </subcellularLocation>
</comment>
<keyword evidence="4" id="KW-0227">DNA damage</keyword>
<evidence type="ECO:0000256" key="3">
    <source>
        <dbReference type="ARBA" id="ARBA00016388"/>
    </source>
</evidence>
<dbReference type="Pfam" id="PF09415">
    <property type="entry name" value="CENP-X"/>
    <property type="match status" value="1"/>
</dbReference>
<dbReference type="GO" id="GO:0031297">
    <property type="term" value="P:replication fork processing"/>
    <property type="evidence" value="ECO:0007669"/>
    <property type="project" value="TreeGrafter"/>
</dbReference>
<evidence type="ECO:0000256" key="4">
    <source>
        <dbReference type="ARBA" id="ARBA00022763"/>
    </source>
</evidence>